<protein>
    <recommendedName>
        <fullName evidence="1">non-specific serine/threonine protein kinase</fullName>
        <ecNumber evidence="1">2.7.11.1</ecNumber>
    </recommendedName>
</protein>
<comment type="caution">
    <text evidence="11">The sequence shown here is derived from an EMBL/GenBank/DDBJ whole genome shotgun (WGS) entry which is preliminary data.</text>
</comment>
<evidence type="ECO:0000256" key="2">
    <source>
        <dbReference type="ARBA" id="ARBA00022527"/>
    </source>
</evidence>
<evidence type="ECO:0000256" key="7">
    <source>
        <dbReference type="ARBA" id="ARBA00047899"/>
    </source>
</evidence>
<gene>
    <name evidence="11" type="ORF">KI688_007628</name>
</gene>
<feature type="region of interest" description="Disordered" evidence="9">
    <location>
        <begin position="688"/>
        <end position="753"/>
    </location>
</feature>
<evidence type="ECO:0000256" key="5">
    <source>
        <dbReference type="ARBA" id="ARBA00022777"/>
    </source>
</evidence>
<dbReference type="Pfam" id="PF00069">
    <property type="entry name" value="Pkinase"/>
    <property type="match status" value="1"/>
</dbReference>
<dbReference type="AlphaFoldDB" id="A0A9P7XH18"/>
<keyword evidence="2" id="KW-0723">Serine/threonine-protein kinase</keyword>
<evidence type="ECO:0000256" key="4">
    <source>
        <dbReference type="ARBA" id="ARBA00022741"/>
    </source>
</evidence>
<dbReference type="GO" id="GO:0007015">
    <property type="term" value="P:actin filament organization"/>
    <property type="evidence" value="ECO:0007669"/>
    <property type="project" value="TreeGrafter"/>
</dbReference>
<evidence type="ECO:0000259" key="10">
    <source>
        <dbReference type="PROSITE" id="PS50011"/>
    </source>
</evidence>
<dbReference type="EMBL" id="JAHRHY010000025">
    <property type="protein sequence ID" value="KAG9061290.1"/>
    <property type="molecule type" value="Genomic_DNA"/>
</dbReference>
<feature type="region of interest" description="Disordered" evidence="9">
    <location>
        <begin position="378"/>
        <end position="444"/>
    </location>
</feature>
<feature type="compositionally biased region" description="Polar residues" evidence="9">
    <location>
        <begin position="738"/>
        <end position="747"/>
    </location>
</feature>
<dbReference type="SUPFAM" id="SSF56112">
    <property type="entry name" value="Protein kinase-like (PK-like)"/>
    <property type="match status" value="1"/>
</dbReference>
<feature type="compositionally biased region" description="Low complexity" evidence="9">
    <location>
        <begin position="840"/>
        <end position="899"/>
    </location>
</feature>
<feature type="compositionally biased region" description="Polar residues" evidence="9">
    <location>
        <begin position="1087"/>
        <end position="1098"/>
    </location>
</feature>
<dbReference type="EC" id="2.7.11.1" evidence="1"/>
<dbReference type="InterPro" id="IPR008271">
    <property type="entry name" value="Ser/Thr_kinase_AS"/>
</dbReference>
<feature type="compositionally biased region" description="Low complexity" evidence="9">
    <location>
        <begin position="522"/>
        <end position="537"/>
    </location>
</feature>
<keyword evidence="3" id="KW-0808">Transferase</keyword>
<feature type="compositionally biased region" description="Low complexity" evidence="9">
    <location>
        <begin position="939"/>
        <end position="953"/>
    </location>
</feature>
<evidence type="ECO:0000313" key="11">
    <source>
        <dbReference type="EMBL" id="KAG9061290.1"/>
    </source>
</evidence>
<dbReference type="GO" id="GO:0005737">
    <property type="term" value="C:cytoplasm"/>
    <property type="evidence" value="ECO:0007669"/>
    <property type="project" value="TreeGrafter"/>
</dbReference>
<proteinExistence type="predicted"/>
<dbReference type="PROSITE" id="PS50011">
    <property type="entry name" value="PROTEIN_KINASE_DOM"/>
    <property type="match status" value="1"/>
</dbReference>
<dbReference type="GO" id="GO:0000147">
    <property type="term" value="P:actin cortical patch assembly"/>
    <property type="evidence" value="ECO:0007669"/>
    <property type="project" value="TreeGrafter"/>
</dbReference>
<feature type="region of interest" description="Disordered" evidence="9">
    <location>
        <begin position="1065"/>
        <end position="1176"/>
    </location>
</feature>
<feature type="compositionally biased region" description="Polar residues" evidence="9">
    <location>
        <begin position="564"/>
        <end position="584"/>
    </location>
</feature>
<feature type="region of interest" description="Disordered" evidence="9">
    <location>
        <begin position="840"/>
        <end position="914"/>
    </location>
</feature>
<feature type="region of interest" description="Disordered" evidence="9">
    <location>
        <begin position="926"/>
        <end position="1003"/>
    </location>
</feature>
<sequence length="1176" mass="128526">MNAVGLHMPPAPQGTILPGTTIQLGRFTVVVDKYIAEGGFAHVYVGSILNNGVIVSGFPVVIKRIAVADKERLAVVNSEIETMKRLGKHKNIVEYMDSCMGKLEHGGYEVLILMEYCGGGPVIDLMNRRLQHRLTEPEILKIFSNVCESDVGQYDMDMEPTQPGHEEKDEERMQAVAYLHYCDPPILHRDIKVENILLSNNDYKLCDFGSATTNILRGDNIPRNVKDIQLLEEEINNHTTLQYRAPEMLDLYMRKGIDEKIDIWALGVLLYKLCYYTTPFEEQGQLAILNARYTIPDHPVFSPALIGLFQSMLKEDPRQRPNIYQVTKMTSTLRGLTCPIQNKYPDIMLAPSAPETSATANILSHQAVVRPMDVLPSIEPMRRGRPTRSPVPTTPAMTSNDNYTNTFPSTTTAHPSDFGAGFDDSFGQFTQSDPASQFSKIIPTGDAFDFGGSSSSPANSSSNTQAKRSTFDFQSANGTNGTDEFGFELPSTSGDHLHPEPQSVSDRFKMPTQLSGNSQGFAAKTPSSAAPKAKPTANDLFFGSSAGIKFEDMDSGSRSDLPASFSSTQPTTVGLSSPTSNIGSSGIPKPLLGSRLPSQNTTPKPYQSYQSPNPPLSRSVHSDGTGNSRAGFSGMTSPNVPPRATSGMGSSGTAGQGVDLLTTKMESMDLLQRQRLDQLGQFGVEPAGMLSAQNTQGKARVSDPNRTLDGLRSMDAGSWTGSSAGSVVAPPLAPRPQLSASSITSPNPELAPLDRSNLAKRDMDAELKLIQLQQKEFERQQQELIQLQRVQLEEQQRQHRQQQEQLQKQQQQQIQLQHEKWQERNRMLKEQEQLSQKQLTQQQDLQQQHQTQQRQQQQHQQQQQQQYLHPAVASVGDSVGSNNSNSNSSSTSTPSSANAYRQSYAGPSSAIGTPSLAERFTSLPRSSLDEHERYKAPTSQSSNQSSLAGSDASTPTVPVKSARRTGVNGGASTAPLKVARRTSFNSNVPPGQKPELLPKPTRFRMKDGTGTLMTGEEEAFKRKFPSADMDDDLMQFQTPVTAAPAAAAPVSSPYYASNESLPVSSAGYGRASPAPSSYGRTTAVGAGNNNSQYTSPSQRAREMTQQPPQRQQDEEDEEEDEPLVRSRRRHQTTPSGPTAAAPGAKTEMEDGGEAEGTPMESVRERVLRMNRVGRVV</sequence>
<dbReference type="OrthoDB" id="2018507at2759"/>
<name>A0A9P7XH18_9FUNG</name>
<comment type="catalytic activity">
    <reaction evidence="7">
        <text>L-threonyl-[protein] + ATP = O-phospho-L-threonyl-[protein] + ADP + H(+)</text>
        <dbReference type="Rhea" id="RHEA:46608"/>
        <dbReference type="Rhea" id="RHEA-COMP:11060"/>
        <dbReference type="Rhea" id="RHEA-COMP:11605"/>
        <dbReference type="ChEBI" id="CHEBI:15378"/>
        <dbReference type="ChEBI" id="CHEBI:30013"/>
        <dbReference type="ChEBI" id="CHEBI:30616"/>
        <dbReference type="ChEBI" id="CHEBI:61977"/>
        <dbReference type="ChEBI" id="CHEBI:456216"/>
        <dbReference type="EC" id="2.7.11.1"/>
    </reaction>
</comment>
<feature type="compositionally biased region" description="Polar residues" evidence="9">
    <location>
        <begin position="596"/>
        <end position="611"/>
    </location>
</feature>
<keyword evidence="5" id="KW-0418">Kinase</keyword>
<keyword evidence="12" id="KW-1185">Reference proteome</keyword>
<evidence type="ECO:0000256" key="3">
    <source>
        <dbReference type="ARBA" id="ARBA00022679"/>
    </source>
</evidence>
<evidence type="ECO:0000256" key="1">
    <source>
        <dbReference type="ARBA" id="ARBA00012513"/>
    </source>
</evidence>
<feature type="compositionally biased region" description="Polar residues" evidence="9">
    <location>
        <begin position="395"/>
        <end position="414"/>
    </location>
</feature>
<dbReference type="PANTHER" id="PTHR22967:SF57">
    <property type="entry name" value="AUXILIN, ISOFORM A-RELATED"/>
    <property type="match status" value="1"/>
</dbReference>
<dbReference type="GO" id="GO:0004674">
    <property type="term" value="F:protein serine/threonine kinase activity"/>
    <property type="evidence" value="ECO:0007669"/>
    <property type="project" value="UniProtKB-KW"/>
</dbReference>
<dbReference type="Proteomes" id="UP000707451">
    <property type="component" value="Unassembled WGS sequence"/>
</dbReference>
<evidence type="ECO:0000256" key="9">
    <source>
        <dbReference type="SAM" id="MobiDB-lite"/>
    </source>
</evidence>
<evidence type="ECO:0000313" key="12">
    <source>
        <dbReference type="Proteomes" id="UP000707451"/>
    </source>
</evidence>
<feature type="domain" description="Protein kinase" evidence="10">
    <location>
        <begin position="29"/>
        <end position="333"/>
    </location>
</feature>
<keyword evidence="6" id="KW-0067">ATP-binding</keyword>
<feature type="compositionally biased region" description="Polar residues" evidence="9">
    <location>
        <begin position="622"/>
        <end position="638"/>
    </location>
</feature>
<comment type="catalytic activity">
    <reaction evidence="8">
        <text>L-seryl-[protein] + ATP = O-phospho-L-seryl-[protein] + ADP + H(+)</text>
        <dbReference type="Rhea" id="RHEA:17989"/>
        <dbReference type="Rhea" id="RHEA-COMP:9863"/>
        <dbReference type="Rhea" id="RHEA-COMP:11604"/>
        <dbReference type="ChEBI" id="CHEBI:15378"/>
        <dbReference type="ChEBI" id="CHEBI:29999"/>
        <dbReference type="ChEBI" id="CHEBI:30616"/>
        <dbReference type="ChEBI" id="CHEBI:83421"/>
        <dbReference type="ChEBI" id="CHEBI:456216"/>
        <dbReference type="EC" id="2.7.11.1"/>
    </reaction>
</comment>
<evidence type="ECO:0000256" key="6">
    <source>
        <dbReference type="ARBA" id="ARBA00022840"/>
    </source>
</evidence>
<evidence type="ECO:0000256" key="8">
    <source>
        <dbReference type="ARBA" id="ARBA00048679"/>
    </source>
</evidence>
<feature type="region of interest" description="Disordered" evidence="9">
    <location>
        <begin position="553"/>
        <end position="657"/>
    </location>
</feature>
<dbReference type="SMART" id="SM00220">
    <property type="entry name" value="S_TKc"/>
    <property type="match status" value="1"/>
</dbReference>
<feature type="compositionally biased region" description="Polar residues" evidence="9">
    <location>
        <begin position="427"/>
        <end position="439"/>
    </location>
</feature>
<accession>A0A9P7XH18</accession>
<dbReference type="InterPro" id="IPR000719">
    <property type="entry name" value="Prot_kinase_dom"/>
</dbReference>
<dbReference type="InterPro" id="IPR011009">
    <property type="entry name" value="Kinase-like_dom_sf"/>
</dbReference>
<organism evidence="11 12">
    <name type="scientific">Linnemannia hyalina</name>
    <dbReference type="NCBI Taxonomy" id="64524"/>
    <lineage>
        <taxon>Eukaryota</taxon>
        <taxon>Fungi</taxon>
        <taxon>Fungi incertae sedis</taxon>
        <taxon>Mucoromycota</taxon>
        <taxon>Mortierellomycotina</taxon>
        <taxon>Mortierellomycetes</taxon>
        <taxon>Mortierellales</taxon>
        <taxon>Mortierellaceae</taxon>
        <taxon>Linnemannia</taxon>
    </lineage>
</organism>
<feature type="compositionally biased region" description="Low complexity" evidence="9">
    <location>
        <begin position="1132"/>
        <end position="1145"/>
    </location>
</feature>
<dbReference type="PROSITE" id="PS00108">
    <property type="entry name" value="PROTEIN_KINASE_ST"/>
    <property type="match status" value="1"/>
</dbReference>
<keyword evidence="4" id="KW-0547">Nucleotide-binding</keyword>
<dbReference type="Gene3D" id="1.10.510.10">
    <property type="entry name" value="Transferase(Phosphotransferase) domain 1"/>
    <property type="match status" value="1"/>
</dbReference>
<feature type="compositionally biased region" description="Polar residues" evidence="9">
    <location>
        <begin position="473"/>
        <end position="482"/>
    </location>
</feature>
<dbReference type="GO" id="GO:0005524">
    <property type="term" value="F:ATP binding"/>
    <property type="evidence" value="ECO:0007669"/>
    <property type="project" value="UniProtKB-KW"/>
</dbReference>
<reference evidence="11" key="1">
    <citation type="submission" date="2021-06" db="EMBL/GenBank/DDBJ databases">
        <title>Genome Sequence of Mortierella hyaline Strain SCG-10, a Cold-Adapted, Nitrate-Reducing Fungus Isolated from Soil in Minnesota, USA.</title>
        <authorList>
            <person name="Aldossari N."/>
        </authorList>
    </citation>
    <scope>NUCLEOTIDE SEQUENCE</scope>
    <source>
        <strain evidence="11">SCG-10</strain>
    </source>
</reference>
<dbReference type="PANTHER" id="PTHR22967">
    <property type="entry name" value="SERINE/THREONINE PROTEIN KINASE"/>
    <property type="match status" value="1"/>
</dbReference>
<feature type="region of interest" description="Disordered" evidence="9">
    <location>
        <begin position="473"/>
        <end position="538"/>
    </location>
</feature>